<dbReference type="Gene3D" id="3.40.250.10">
    <property type="entry name" value="Rhodanese-like domain"/>
    <property type="match status" value="1"/>
</dbReference>
<gene>
    <name evidence="2" type="ORF">HELGO_WM612</name>
</gene>
<organism evidence="2">
    <name type="scientific">uncultured Sulfurovum sp</name>
    <dbReference type="NCBI Taxonomy" id="269237"/>
    <lineage>
        <taxon>Bacteria</taxon>
        <taxon>Pseudomonadati</taxon>
        <taxon>Campylobacterota</taxon>
        <taxon>Epsilonproteobacteria</taxon>
        <taxon>Campylobacterales</taxon>
        <taxon>Sulfurovaceae</taxon>
        <taxon>Sulfurovum</taxon>
        <taxon>environmental samples</taxon>
    </lineage>
</organism>
<feature type="domain" description="Rhodanese" evidence="1">
    <location>
        <begin position="89"/>
        <end position="200"/>
    </location>
</feature>
<reference evidence="2" key="1">
    <citation type="submission" date="2020-01" db="EMBL/GenBank/DDBJ databases">
        <authorList>
            <person name="Meier V. D."/>
            <person name="Meier V D."/>
        </authorList>
    </citation>
    <scope>NUCLEOTIDE SEQUENCE</scope>
    <source>
        <strain evidence="2">HLG_WM_MAG_01</strain>
    </source>
</reference>
<dbReference type="AlphaFoldDB" id="A0A6S6TL29"/>
<dbReference type="InterPro" id="IPR036873">
    <property type="entry name" value="Rhodanese-like_dom_sf"/>
</dbReference>
<accession>A0A6S6TL29</accession>
<dbReference type="SUPFAM" id="SSF52821">
    <property type="entry name" value="Rhodanese/Cell cycle control phosphatase"/>
    <property type="match status" value="1"/>
</dbReference>
<proteinExistence type="predicted"/>
<sequence>MRLLRFYLLSICCTGLYANNVEISEGVPYVEFTHNEKTYKIERNQNRNARLTNTFALTSRPSPPFFVEPFSVASGIETYGELEVLNFIEKKKGLFIDARLSNWYERSTIPSSVNIPFKKFLSETPERKEILKRLGVLSVKKGVWDFSEAKTLLLYCNGAWCGQSPTAIEALIEIGYPKHKMKYYRGGMQAWQLLGLSTVVPSKERK</sequence>
<dbReference type="Pfam" id="PF00581">
    <property type="entry name" value="Rhodanese"/>
    <property type="match status" value="1"/>
</dbReference>
<protein>
    <submittedName>
        <fullName evidence="2">Sulfurtransferase</fullName>
    </submittedName>
</protein>
<dbReference type="SMART" id="SM00450">
    <property type="entry name" value="RHOD"/>
    <property type="match status" value="1"/>
</dbReference>
<dbReference type="InterPro" id="IPR001763">
    <property type="entry name" value="Rhodanese-like_dom"/>
</dbReference>
<dbReference type="EMBL" id="CACVAS010000107">
    <property type="protein sequence ID" value="CAA6820054.1"/>
    <property type="molecule type" value="Genomic_DNA"/>
</dbReference>
<evidence type="ECO:0000313" key="2">
    <source>
        <dbReference type="EMBL" id="CAA6820054.1"/>
    </source>
</evidence>
<dbReference type="PROSITE" id="PS50206">
    <property type="entry name" value="RHODANESE_3"/>
    <property type="match status" value="1"/>
</dbReference>
<evidence type="ECO:0000259" key="1">
    <source>
        <dbReference type="PROSITE" id="PS50206"/>
    </source>
</evidence>
<name>A0A6S6TL29_9BACT</name>
<dbReference type="GO" id="GO:0016740">
    <property type="term" value="F:transferase activity"/>
    <property type="evidence" value="ECO:0007669"/>
    <property type="project" value="UniProtKB-KW"/>
</dbReference>
<keyword evidence="2" id="KW-0808">Transferase</keyword>
<dbReference type="CDD" id="cd00158">
    <property type="entry name" value="RHOD"/>
    <property type="match status" value="1"/>
</dbReference>